<evidence type="ECO:0000313" key="2">
    <source>
        <dbReference type="EMBL" id="KAK5855792.1"/>
    </source>
</evidence>
<reference evidence="2 3" key="2">
    <citation type="journal article" date="2023" name="Mol. Biol. Evol.">
        <title>Genomics of Secondarily Temperate Adaptation in the Only Non-Antarctic Icefish.</title>
        <authorList>
            <person name="Rivera-Colon A.G."/>
            <person name="Rayamajhi N."/>
            <person name="Minhas B.F."/>
            <person name="Madrigal G."/>
            <person name="Bilyk K.T."/>
            <person name="Yoon V."/>
            <person name="Hune M."/>
            <person name="Gregory S."/>
            <person name="Cheng C.H.C."/>
            <person name="Catchen J.M."/>
        </authorList>
    </citation>
    <scope>NUCLEOTIDE SEQUENCE [LARGE SCALE GENOMIC DNA]</scope>
    <source>
        <strain evidence="2">JMC-PN-2008</strain>
    </source>
</reference>
<dbReference type="EMBL" id="JAUZQC010000017">
    <property type="protein sequence ID" value="KAK5855792.1"/>
    <property type="molecule type" value="Genomic_DNA"/>
</dbReference>
<dbReference type="Proteomes" id="UP001346869">
    <property type="component" value="Unassembled WGS sequence"/>
</dbReference>
<organism evidence="2 3">
    <name type="scientific">Eleginops maclovinus</name>
    <name type="common">Patagonian blennie</name>
    <name type="synonym">Eleginus maclovinus</name>
    <dbReference type="NCBI Taxonomy" id="56733"/>
    <lineage>
        <taxon>Eukaryota</taxon>
        <taxon>Metazoa</taxon>
        <taxon>Chordata</taxon>
        <taxon>Craniata</taxon>
        <taxon>Vertebrata</taxon>
        <taxon>Euteleostomi</taxon>
        <taxon>Actinopterygii</taxon>
        <taxon>Neopterygii</taxon>
        <taxon>Teleostei</taxon>
        <taxon>Neoteleostei</taxon>
        <taxon>Acanthomorphata</taxon>
        <taxon>Eupercaria</taxon>
        <taxon>Perciformes</taxon>
        <taxon>Notothenioidei</taxon>
        <taxon>Eleginopidae</taxon>
        <taxon>Eleginops</taxon>
    </lineage>
</organism>
<gene>
    <name evidence="2" type="ORF">PBY51_007434</name>
</gene>
<proteinExistence type="predicted"/>
<feature type="region of interest" description="Disordered" evidence="1">
    <location>
        <begin position="1"/>
        <end position="33"/>
    </location>
</feature>
<keyword evidence="3" id="KW-1185">Reference proteome</keyword>
<evidence type="ECO:0000256" key="1">
    <source>
        <dbReference type="SAM" id="MobiDB-lite"/>
    </source>
</evidence>
<protein>
    <submittedName>
        <fullName evidence="2">Uncharacterized protein</fullName>
    </submittedName>
</protein>
<dbReference type="AlphaFoldDB" id="A0AAN8AI03"/>
<reference evidence="2 3" key="1">
    <citation type="journal article" date="2023" name="Genes (Basel)">
        <title>Chromosome-Level Genome Assembly and Circadian Gene Repertoire of the Patagonia Blennie Eleginops maclovinus-The Closest Ancestral Proxy of Antarctic Cryonotothenioids.</title>
        <authorList>
            <person name="Cheng C.C."/>
            <person name="Rivera-Colon A.G."/>
            <person name="Minhas B.F."/>
            <person name="Wilson L."/>
            <person name="Rayamajhi N."/>
            <person name="Vargas-Chacoff L."/>
            <person name="Catchen J.M."/>
        </authorList>
    </citation>
    <scope>NUCLEOTIDE SEQUENCE [LARGE SCALE GENOMIC DNA]</scope>
    <source>
        <strain evidence="2">JMC-PN-2008</strain>
    </source>
</reference>
<sequence>MEVKPLQSLGDRSINRGTSWGLAPGRSSRVAPSLVHRPPALQCISGQMPGLLDPGLVSNHQSVLALSESLGHPIRRVRSPRGADC</sequence>
<accession>A0AAN8AI03</accession>
<name>A0AAN8AI03_ELEMC</name>
<evidence type="ECO:0000313" key="3">
    <source>
        <dbReference type="Proteomes" id="UP001346869"/>
    </source>
</evidence>
<comment type="caution">
    <text evidence="2">The sequence shown here is derived from an EMBL/GenBank/DDBJ whole genome shotgun (WGS) entry which is preliminary data.</text>
</comment>